<reference evidence="2 3" key="1">
    <citation type="submission" date="2024-10" db="EMBL/GenBank/DDBJ databases">
        <title>The Natural Products Discovery Center: Release of the First 8490 Sequenced Strains for Exploring Actinobacteria Biosynthetic Diversity.</title>
        <authorList>
            <person name="Kalkreuter E."/>
            <person name="Kautsar S.A."/>
            <person name="Yang D."/>
            <person name="Bader C.D."/>
            <person name="Teijaro C.N."/>
            <person name="Fluegel L."/>
            <person name="Davis C.M."/>
            <person name="Simpson J.R."/>
            <person name="Lauterbach L."/>
            <person name="Steele A.D."/>
            <person name="Gui C."/>
            <person name="Meng S."/>
            <person name="Li G."/>
            <person name="Viehrig K."/>
            <person name="Ye F."/>
            <person name="Su P."/>
            <person name="Kiefer A.F."/>
            <person name="Nichols A."/>
            <person name="Cepeda A.J."/>
            <person name="Yan W."/>
            <person name="Fan B."/>
            <person name="Jiang Y."/>
            <person name="Adhikari A."/>
            <person name="Zheng C.-J."/>
            <person name="Schuster L."/>
            <person name="Cowan T.M."/>
            <person name="Smanski M.J."/>
            <person name="Chevrette M.G."/>
            <person name="De Carvalho L.P.S."/>
            <person name="Shen B."/>
        </authorList>
    </citation>
    <scope>NUCLEOTIDE SEQUENCE [LARGE SCALE GENOMIC DNA]</scope>
    <source>
        <strain evidence="2 3">NPDC000087</strain>
    </source>
</reference>
<evidence type="ECO:0000313" key="2">
    <source>
        <dbReference type="EMBL" id="MFF5288495.1"/>
    </source>
</evidence>
<feature type="domain" description="NACHT" evidence="1">
    <location>
        <begin position="218"/>
        <end position="344"/>
    </location>
</feature>
<keyword evidence="3" id="KW-1185">Reference proteome</keyword>
<dbReference type="EMBL" id="JBIAZU010000001">
    <property type="protein sequence ID" value="MFF5288495.1"/>
    <property type="molecule type" value="Genomic_DNA"/>
</dbReference>
<proteinExistence type="predicted"/>
<dbReference type="InterPro" id="IPR027417">
    <property type="entry name" value="P-loop_NTPase"/>
</dbReference>
<dbReference type="RefSeq" id="WP_020508848.1">
    <property type="nucleotide sequence ID" value="NZ_JBIAZU010000001.1"/>
</dbReference>
<sequence length="873" mass="96995">MRIADEAMTMLTSGVAVANQPLRRLSEAPFVDSLSPEQVKSFLDFVESAQFENVVRQATIAYRDYETRFALRAQLHHGLRHRGGFKESELYMATDTLEELMNTAVDTVRRLSPTGSAFETGRDVAAAASVAAAAVRNGELLARIATIAGINEFGNRLRSAARFGHEKLEVAASSARRRVDYSQLYVDPRLRPSASLPPLITADPSFTVTLADLLDGDRRCVVLGDPGAGKSTLSAKLTHDLAADRLDGLEGQIPVLLRVREHTRSLRAEHHPLLHYLEASCRRPHNTIPPPDALEYFLLNGQATVIIDGIDELGDTADRRSFLDLVEGFIHLFPLARVVVTSRTVGYTDAALDIELFPIFQLQPFDQDQVRQYADNWFKIDEAEGSDGRGGLVEAFMHESEPAADLRSNALLLSLLCSLYSARRSIPNNRPEIYNRCANLLFETWDRQRGIEVLHRYEASIRPAVQKMALHLFTDSRARQALPRSEWARFLADYLHARRFSDMNDAEAAASDFLEFCAGRAWVITDVASDQFEPHYGFVHRTFLEYFAAAQLVKERPRPAAVLDKIAPYLGEGSWRVTAQLAVQILNETFEDGADELLKIMLIAMGTSAHYAKAPQAYLNFMAELLEIVAPYSDTVEVIVDRIVLAACHVPQRSRLTVPELLGTSDDVPTRLAGRTDEALVSLINVTSPDNMERIADAISDRVREYAASMPIDSSAGLLYTVLSAGHFATSEVGDRVAKQLALLETPPAAARWQQLANLPTVEDLEARGFHLLFQRALCLGRYLPTPLNAMIGNYLALPESSAQRATELRRIDSTLASYLPFLEPSQSERLTLSLEPAEVPDDTWVWLVQQPGMLSQKARQSLAILLWGRPTL</sequence>
<dbReference type="InterPro" id="IPR007111">
    <property type="entry name" value="NACHT_NTPase"/>
</dbReference>
<comment type="caution">
    <text evidence="2">The sequence shown here is derived from an EMBL/GenBank/DDBJ whole genome shotgun (WGS) entry which is preliminary data.</text>
</comment>
<accession>A0ABW6W860</accession>
<dbReference type="PROSITE" id="PS50837">
    <property type="entry name" value="NACHT"/>
    <property type="match status" value="1"/>
</dbReference>
<dbReference type="Proteomes" id="UP001602245">
    <property type="component" value="Unassembled WGS sequence"/>
</dbReference>
<organism evidence="2 3">
    <name type="scientific">Paractinoplanes globisporus</name>
    <dbReference type="NCBI Taxonomy" id="113565"/>
    <lineage>
        <taxon>Bacteria</taxon>
        <taxon>Bacillati</taxon>
        <taxon>Actinomycetota</taxon>
        <taxon>Actinomycetes</taxon>
        <taxon>Micromonosporales</taxon>
        <taxon>Micromonosporaceae</taxon>
        <taxon>Paractinoplanes</taxon>
    </lineage>
</organism>
<evidence type="ECO:0000259" key="1">
    <source>
        <dbReference type="PROSITE" id="PS50837"/>
    </source>
</evidence>
<gene>
    <name evidence="2" type="ORF">ACFY35_03600</name>
</gene>
<protein>
    <submittedName>
        <fullName evidence="2">NACHT domain-containing protein</fullName>
    </submittedName>
</protein>
<dbReference type="PANTHER" id="PTHR46844:SF1">
    <property type="entry name" value="SLR5058 PROTEIN"/>
    <property type="match status" value="1"/>
</dbReference>
<dbReference type="SUPFAM" id="SSF52540">
    <property type="entry name" value="P-loop containing nucleoside triphosphate hydrolases"/>
    <property type="match status" value="1"/>
</dbReference>
<dbReference type="PANTHER" id="PTHR46844">
    <property type="entry name" value="SLR5058 PROTEIN"/>
    <property type="match status" value="1"/>
</dbReference>
<name>A0ABW6W860_9ACTN</name>
<evidence type="ECO:0000313" key="3">
    <source>
        <dbReference type="Proteomes" id="UP001602245"/>
    </source>
</evidence>
<dbReference type="Pfam" id="PF05729">
    <property type="entry name" value="NACHT"/>
    <property type="match status" value="1"/>
</dbReference>
<dbReference type="Gene3D" id="3.40.50.300">
    <property type="entry name" value="P-loop containing nucleotide triphosphate hydrolases"/>
    <property type="match status" value="1"/>
</dbReference>